<dbReference type="GO" id="GO:0051028">
    <property type="term" value="P:mRNA transport"/>
    <property type="evidence" value="ECO:0007669"/>
    <property type="project" value="UniProtKB-UniRule"/>
</dbReference>
<accession>A0A445BDQ0</accession>
<dbReference type="STRING" id="3818.A0A445BDQ0"/>
<dbReference type="Proteomes" id="UP000289738">
    <property type="component" value="Chromosome A09"/>
</dbReference>
<dbReference type="GO" id="GO:0005634">
    <property type="term" value="C:nucleus"/>
    <property type="evidence" value="ECO:0007669"/>
    <property type="project" value="UniProtKB-SubCell"/>
</dbReference>
<keyword evidence="2" id="KW-1133">Transmembrane helix</keyword>
<dbReference type="GO" id="GO:0005737">
    <property type="term" value="C:cytoplasm"/>
    <property type="evidence" value="ECO:0007669"/>
    <property type="project" value="UniProtKB-SubCell"/>
</dbReference>
<evidence type="ECO:0000256" key="2">
    <source>
        <dbReference type="SAM" id="Phobius"/>
    </source>
</evidence>
<keyword evidence="2" id="KW-0812">Transmembrane</keyword>
<keyword evidence="1" id="KW-0653">Protein transport</keyword>
<organism evidence="4 5">
    <name type="scientific">Arachis hypogaea</name>
    <name type="common">Peanut</name>
    <dbReference type="NCBI Taxonomy" id="3818"/>
    <lineage>
        <taxon>Eukaryota</taxon>
        <taxon>Viridiplantae</taxon>
        <taxon>Streptophyta</taxon>
        <taxon>Embryophyta</taxon>
        <taxon>Tracheophyta</taxon>
        <taxon>Spermatophyta</taxon>
        <taxon>Magnoliopsida</taxon>
        <taxon>eudicotyledons</taxon>
        <taxon>Gunneridae</taxon>
        <taxon>Pentapetalae</taxon>
        <taxon>rosids</taxon>
        <taxon>fabids</taxon>
        <taxon>Fabales</taxon>
        <taxon>Fabaceae</taxon>
        <taxon>Papilionoideae</taxon>
        <taxon>50 kb inversion clade</taxon>
        <taxon>dalbergioids sensu lato</taxon>
        <taxon>Dalbergieae</taxon>
        <taxon>Pterocarpus clade</taxon>
        <taxon>Arachis</taxon>
    </lineage>
</organism>
<keyword evidence="5" id="KW-1185">Reference proteome</keyword>
<feature type="transmembrane region" description="Helical" evidence="2">
    <location>
        <begin position="77"/>
        <end position="98"/>
    </location>
</feature>
<dbReference type="AlphaFoldDB" id="A0A445BDQ0"/>
<keyword evidence="1" id="KW-0963">Cytoplasm</keyword>
<gene>
    <name evidence="4" type="ORF">Ahy_A09g041727</name>
</gene>
<dbReference type="InterPro" id="IPR032710">
    <property type="entry name" value="NTF2-like_dom_sf"/>
</dbReference>
<proteinExistence type="predicted"/>
<evidence type="ECO:0000259" key="3">
    <source>
        <dbReference type="Pfam" id="PF02136"/>
    </source>
</evidence>
<dbReference type="InterPro" id="IPR045875">
    <property type="entry name" value="NTF2"/>
</dbReference>
<keyword evidence="2" id="KW-0472">Membrane</keyword>
<dbReference type="GO" id="GO:0006913">
    <property type="term" value="P:nucleocytoplasmic transport"/>
    <property type="evidence" value="ECO:0007669"/>
    <property type="project" value="UniProtKB-UniRule"/>
</dbReference>
<evidence type="ECO:0000313" key="5">
    <source>
        <dbReference type="Proteomes" id="UP000289738"/>
    </source>
</evidence>
<dbReference type="EMBL" id="SDMP01000009">
    <property type="protein sequence ID" value="RYR36769.1"/>
    <property type="molecule type" value="Genomic_DNA"/>
</dbReference>
<dbReference type="GO" id="GO:0015031">
    <property type="term" value="P:protein transport"/>
    <property type="evidence" value="ECO:0007669"/>
    <property type="project" value="UniProtKB-KW"/>
</dbReference>
<keyword evidence="1" id="KW-0539">Nucleus</keyword>
<dbReference type="Gene3D" id="3.10.450.50">
    <property type="match status" value="1"/>
</dbReference>
<sequence>MLTVAGQKIQGAQNIIAKLTSLPFNQCLHSITTVDCQPSSADSNMLVFLSSNLQLASQQPPARQPATRPQVQPSTLYHSHSTFLSLIALMSSVLSFVVS</sequence>
<dbReference type="PANTHER" id="PTHR12612">
    <property type="entry name" value="NUCLEAR TRANSPORT FACTOR 2"/>
    <property type="match status" value="1"/>
</dbReference>
<protein>
    <recommendedName>
        <fullName evidence="3">Nuclear transport factor 2 domain-containing protein</fullName>
    </recommendedName>
</protein>
<reference evidence="4 5" key="1">
    <citation type="submission" date="2019-01" db="EMBL/GenBank/DDBJ databases">
        <title>Sequencing of cultivated peanut Arachis hypogaea provides insights into genome evolution and oil improvement.</title>
        <authorList>
            <person name="Chen X."/>
        </authorList>
    </citation>
    <scope>NUCLEOTIDE SEQUENCE [LARGE SCALE GENOMIC DNA]</scope>
    <source>
        <strain evidence="5">cv. Fuhuasheng</strain>
        <tissue evidence="4">Leaves</tissue>
    </source>
</reference>
<dbReference type="Pfam" id="PF02136">
    <property type="entry name" value="NTF2"/>
    <property type="match status" value="1"/>
</dbReference>
<dbReference type="SUPFAM" id="SSF54427">
    <property type="entry name" value="NTF2-like"/>
    <property type="match status" value="1"/>
</dbReference>
<keyword evidence="1" id="KW-0813">Transport</keyword>
<name>A0A445BDQ0_ARAHY</name>
<comment type="caution">
    <text evidence="4">The sequence shown here is derived from an EMBL/GenBank/DDBJ whole genome shotgun (WGS) entry which is preliminary data.</text>
</comment>
<dbReference type="InterPro" id="IPR002075">
    <property type="entry name" value="NTF2_dom"/>
</dbReference>
<evidence type="ECO:0000256" key="1">
    <source>
        <dbReference type="RuleBase" id="RU369002"/>
    </source>
</evidence>
<evidence type="ECO:0000313" key="4">
    <source>
        <dbReference type="EMBL" id="RYR36769.1"/>
    </source>
</evidence>
<comment type="subcellular location">
    <subcellularLocation>
        <location evidence="1">Cytoplasm</location>
    </subcellularLocation>
    <subcellularLocation>
        <location evidence="1">Nucleus</location>
    </subcellularLocation>
</comment>
<comment type="function">
    <text evidence="1">Has a role in nuclear-cytoplasmic transport of proteins and mRNAs.</text>
</comment>
<feature type="domain" description="Nuclear transport factor 2" evidence="3">
    <location>
        <begin position="1"/>
        <end position="63"/>
    </location>
</feature>